<dbReference type="CDD" id="cd11614">
    <property type="entry name" value="SAF_CpaB_FlgA_like"/>
    <property type="match status" value="1"/>
</dbReference>
<name>A0A1E5L7S6_9FIRM</name>
<gene>
    <name evidence="2" type="ORF">BHU72_11655</name>
</gene>
<organism evidence="2 3">
    <name type="scientific">Desulfuribacillus stibiiarsenatis</name>
    <dbReference type="NCBI Taxonomy" id="1390249"/>
    <lineage>
        <taxon>Bacteria</taxon>
        <taxon>Bacillati</taxon>
        <taxon>Bacillota</taxon>
        <taxon>Desulfuribacillia</taxon>
        <taxon>Desulfuribacillales</taxon>
        <taxon>Desulfuribacillaceae</taxon>
        <taxon>Desulfuribacillus</taxon>
    </lineage>
</organism>
<dbReference type="InterPro" id="IPR017592">
    <property type="entry name" value="Pilus_assmbl_Flp-typ_CpaB"/>
</dbReference>
<dbReference type="AlphaFoldDB" id="A0A1E5L7S6"/>
<dbReference type="OrthoDB" id="1757906at2"/>
<evidence type="ECO:0000259" key="1">
    <source>
        <dbReference type="SMART" id="SM00858"/>
    </source>
</evidence>
<dbReference type="Gene3D" id="3.90.1210.10">
    <property type="entry name" value="Antifreeze-like/N-acetylneuraminic acid synthase C-terminal domain"/>
    <property type="match status" value="1"/>
</dbReference>
<reference evidence="2 3" key="1">
    <citation type="submission" date="2016-09" db="EMBL/GenBank/DDBJ databases">
        <title>Desulfuribacillus arsenicus sp. nov., an obligately anaerobic, dissimilatory arsenic- and antimonate-reducing bacterium isolated from anoxic sediments.</title>
        <authorList>
            <person name="Abin C.A."/>
            <person name="Hollibaugh J.T."/>
        </authorList>
    </citation>
    <scope>NUCLEOTIDE SEQUENCE [LARGE SCALE GENOMIC DNA]</scope>
    <source>
        <strain evidence="2 3">MLFW-2</strain>
    </source>
</reference>
<feature type="domain" description="SAF" evidence="1">
    <location>
        <begin position="39"/>
        <end position="101"/>
    </location>
</feature>
<dbReference type="Pfam" id="PF16976">
    <property type="entry name" value="RcpC"/>
    <property type="match status" value="1"/>
</dbReference>
<protein>
    <submittedName>
        <fullName evidence="2">Flp pilus assembly protein CpaB</fullName>
    </submittedName>
</protein>
<sequence>MRSKFFFILAIIMGLVTTALFYNYMSQMSKETVLNETLVDVIVAKEKISRNQMISANVLQLSAVPAVSVHPNSVQSLEQVIGAYATSDIEPGETILTHRVQKEVGESEVLARKVRNGYRAVSVGVNFVQSISNMIHPNDYVDVIVSEQVQVGDQKIIQSQLILEKVKVLAIGRKMLEATSPESYVEYTSVTLELTSQDSVKLVNAAERGEIQFTMHSRILPPKEGAANEKLAN</sequence>
<comment type="caution">
    <text evidence="2">The sequence shown here is derived from an EMBL/GenBank/DDBJ whole genome shotgun (WGS) entry which is preliminary data.</text>
</comment>
<dbReference type="EMBL" id="MJAT01000006">
    <property type="protein sequence ID" value="OEH86186.1"/>
    <property type="molecule type" value="Genomic_DNA"/>
</dbReference>
<dbReference type="InterPro" id="IPR013974">
    <property type="entry name" value="SAF"/>
</dbReference>
<dbReference type="STRING" id="1390249.BHU72_11655"/>
<dbReference type="InterPro" id="IPR031571">
    <property type="entry name" value="RcpC_dom"/>
</dbReference>
<dbReference type="NCBIfam" id="TIGR03177">
    <property type="entry name" value="pilus_cpaB"/>
    <property type="match status" value="1"/>
</dbReference>
<proteinExistence type="predicted"/>
<keyword evidence="3" id="KW-1185">Reference proteome</keyword>
<dbReference type="SMART" id="SM00858">
    <property type="entry name" value="SAF"/>
    <property type="match status" value="1"/>
</dbReference>
<dbReference type="Proteomes" id="UP000095255">
    <property type="component" value="Unassembled WGS sequence"/>
</dbReference>
<accession>A0A1E5L7S6</accession>
<dbReference type="RefSeq" id="WP_069701414.1">
    <property type="nucleotide sequence ID" value="NZ_MJAT01000006.1"/>
</dbReference>
<evidence type="ECO:0000313" key="2">
    <source>
        <dbReference type="EMBL" id="OEH86186.1"/>
    </source>
</evidence>
<dbReference type="Pfam" id="PF08666">
    <property type="entry name" value="SAF"/>
    <property type="match status" value="1"/>
</dbReference>
<evidence type="ECO:0000313" key="3">
    <source>
        <dbReference type="Proteomes" id="UP000095255"/>
    </source>
</evidence>